<dbReference type="InterPro" id="IPR029510">
    <property type="entry name" value="Ald_DH_CS_GLU"/>
</dbReference>
<dbReference type="InterPro" id="IPR015590">
    <property type="entry name" value="Aldehyde_DH_dom"/>
</dbReference>
<feature type="domain" description="Aldehyde dehydrogenase" evidence="5">
    <location>
        <begin position="27"/>
        <end position="479"/>
    </location>
</feature>
<evidence type="ECO:0000256" key="4">
    <source>
        <dbReference type="RuleBase" id="RU003345"/>
    </source>
</evidence>
<dbReference type="FunFam" id="3.40.605.10:FF:000005">
    <property type="entry name" value="Succinate-semialdehyde dehydrogenase I"/>
    <property type="match status" value="1"/>
</dbReference>
<dbReference type="PROSITE" id="PS00687">
    <property type="entry name" value="ALDEHYDE_DEHYDR_GLU"/>
    <property type="match status" value="1"/>
</dbReference>
<comment type="caution">
    <text evidence="6">The sequence shown here is derived from an EMBL/GenBank/DDBJ whole genome shotgun (WGS) entry which is preliminary data.</text>
</comment>
<keyword evidence="7" id="KW-1185">Reference proteome</keyword>
<dbReference type="OrthoDB" id="6187633at2"/>
<dbReference type="InterPro" id="IPR016161">
    <property type="entry name" value="Ald_DH/histidinol_DH"/>
</dbReference>
<dbReference type="Gene3D" id="3.40.605.10">
    <property type="entry name" value="Aldehyde Dehydrogenase, Chain A, domain 1"/>
    <property type="match status" value="1"/>
</dbReference>
<dbReference type="Proteomes" id="UP000035963">
    <property type="component" value="Unassembled WGS sequence"/>
</dbReference>
<organism evidence="6 7">
    <name type="scientific">Caballeronia mineralivorans PML1(12)</name>
    <dbReference type="NCBI Taxonomy" id="908627"/>
    <lineage>
        <taxon>Bacteria</taxon>
        <taxon>Pseudomonadati</taxon>
        <taxon>Pseudomonadota</taxon>
        <taxon>Betaproteobacteria</taxon>
        <taxon>Burkholderiales</taxon>
        <taxon>Burkholderiaceae</taxon>
        <taxon>Caballeronia</taxon>
    </lineage>
</organism>
<proteinExistence type="inferred from homology"/>
<evidence type="ECO:0000256" key="2">
    <source>
        <dbReference type="ARBA" id="ARBA00023002"/>
    </source>
</evidence>
<reference evidence="6 7" key="1">
    <citation type="journal article" date="2015" name="Genome Announc.">
        <title>Draft Genome Sequence of Burkholderia sp. Strain PML1(12), an Ectomycorrhizosphere-Inhabiting Bacterium with Effective Mineral-Weathering Ability.</title>
        <authorList>
            <person name="Uroz S."/>
            <person name="Oger P."/>
        </authorList>
    </citation>
    <scope>NUCLEOTIDE SEQUENCE [LARGE SCALE GENOMIC DNA]</scope>
    <source>
        <strain evidence="7">PML1(12)</strain>
    </source>
</reference>
<accession>A0A0J1CKA2</accession>
<dbReference type="InterPro" id="IPR016162">
    <property type="entry name" value="Ald_DH_N"/>
</dbReference>
<evidence type="ECO:0000256" key="1">
    <source>
        <dbReference type="ARBA" id="ARBA00009986"/>
    </source>
</evidence>
<dbReference type="AlphaFoldDB" id="A0A0J1CKA2"/>
<dbReference type="PANTHER" id="PTHR43353">
    <property type="entry name" value="SUCCINATE-SEMIALDEHYDE DEHYDROGENASE, MITOCHONDRIAL"/>
    <property type="match status" value="1"/>
</dbReference>
<dbReference type="RefSeq" id="WP_047897439.1">
    <property type="nucleotide sequence ID" value="NZ_AEJF01000230.1"/>
</dbReference>
<dbReference type="PANTHER" id="PTHR43353:SF5">
    <property type="entry name" value="SUCCINATE-SEMIALDEHYDE DEHYDROGENASE, MITOCHONDRIAL"/>
    <property type="match status" value="1"/>
</dbReference>
<dbReference type="PATRIC" id="fig|908627.4.peg.8493"/>
<dbReference type="FunFam" id="3.40.309.10:FF:000004">
    <property type="entry name" value="Succinate-semialdehyde dehydrogenase I"/>
    <property type="match status" value="1"/>
</dbReference>
<dbReference type="Pfam" id="PF00171">
    <property type="entry name" value="Aldedh"/>
    <property type="match status" value="1"/>
</dbReference>
<evidence type="ECO:0000259" key="5">
    <source>
        <dbReference type="Pfam" id="PF00171"/>
    </source>
</evidence>
<dbReference type="CDD" id="cd07103">
    <property type="entry name" value="ALDH_F5_SSADH_GabD"/>
    <property type="match status" value="1"/>
</dbReference>
<protein>
    <submittedName>
        <fullName evidence="6">Succinate-semialdehyde dehydrogenase</fullName>
    </submittedName>
</protein>
<evidence type="ECO:0000256" key="3">
    <source>
        <dbReference type="PROSITE-ProRule" id="PRU10007"/>
    </source>
</evidence>
<feature type="active site" evidence="3">
    <location>
        <position position="256"/>
    </location>
</feature>
<dbReference type="InterPro" id="IPR016163">
    <property type="entry name" value="Ald_DH_C"/>
</dbReference>
<dbReference type="InterPro" id="IPR050740">
    <property type="entry name" value="Aldehyde_DH_Superfamily"/>
</dbReference>
<keyword evidence="2 4" id="KW-0560">Oxidoreductase</keyword>
<evidence type="ECO:0000313" key="6">
    <source>
        <dbReference type="EMBL" id="KLU21127.1"/>
    </source>
</evidence>
<dbReference type="Gene3D" id="3.40.309.10">
    <property type="entry name" value="Aldehyde Dehydrogenase, Chain A, domain 2"/>
    <property type="match status" value="1"/>
</dbReference>
<dbReference type="SUPFAM" id="SSF53720">
    <property type="entry name" value="ALDH-like"/>
    <property type="match status" value="1"/>
</dbReference>
<dbReference type="GO" id="GO:0016620">
    <property type="term" value="F:oxidoreductase activity, acting on the aldehyde or oxo group of donors, NAD or NADP as acceptor"/>
    <property type="evidence" value="ECO:0007669"/>
    <property type="project" value="InterPro"/>
</dbReference>
<dbReference type="EMBL" id="AEJF01000230">
    <property type="protein sequence ID" value="KLU21127.1"/>
    <property type="molecule type" value="Genomic_DNA"/>
</dbReference>
<sequence length="500" mass="53598">MVLNEPSLWHSSCYVNGEWVTLPGLRSRAVENPADGSIIGYVDFLEPEHVTHAIAAAHGAFERWRWTPVNRRSDLLHAWAQAMLDHRVDLATIMSLEQGKPLAESLDEIDYGASFVTWFAEQAKRLNGRTIPSHIPDAQLSTMIEPAGVAVLFTPWNAPSAMIARKVAPALAVGCTAVVKPAHETPFSALALAHLAHQAGIPKGVFNVVFGEPDATMQTLISDQRVRCVSFTGSTRVGKLVQQAAAAAGIRKIALELGGNAPMIVMSDADLERATDIAIAIKFAVSGQNCIAANRIFVERPVYENFLALYVRKAAKLLVGAGLDPSTQVGPLTQSALVDESFERIRDATIKGARLLLGGETHRLGGNFMQPTILADVTADMRVYREENFAPVSAVATFDSLEEVIGLANDTEYGLAAYVCGRDMATIMQLVHRLAFGMVAVNTATFTGAPIPFGGGKASGLGREGGIEGFDPFVETKYVCLGHLGLPQPRDACESNAPSD</sequence>
<name>A0A0J1CKA2_9BURK</name>
<comment type="similarity">
    <text evidence="1 4">Belongs to the aldehyde dehydrogenase family.</text>
</comment>
<evidence type="ECO:0000313" key="7">
    <source>
        <dbReference type="Proteomes" id="UP000035963"/>
    </source>
</evidence>
<gene>
    <name evidence="6" type="ORF">EOS_37895</name>
</gene>